<reference evidence="1 2" key="1">
    <citation type="submission" date="2018-06" db="EMBL/GenBank/DDBJ databases">
        <authorList>
            <consortium name="Pathogen Informatics"/>
            <person name="Doyle S."/>
        </authorList>
    </citation>
    <scope>NUCLEOTIDE SEQUENCE [LARGE SCALE GENOMIC DNA]</scope>
    <source>
        <strain evidence="1 2">NCTC7304</strain>
    </source>
</reference>
<sequence>MPLPCRFRYYLINVYAALINTAYLKLTLPAECLTPEFYRYLRELSLHWQFDFFIKPQPLPANGIIAFDMDSTFIAEEGVDEIARALGMSTQIAAITNRRWRASLILTPVLPDVSEC</sequence>
<dbReference type="Gene3D" id="3.40.50.1000">
    <property type="entry name" value="HAD superfamily/HAD-like"/>
    <property type="match status" value="1"/>
</dbReference>
<accession>A0A379SS66</accession>
<dbReference type="GO" id="GO:0016787">
    <property type="term" value="F:hydrolase activity"/>
    <property type="evidence" value="ECO:0007669"/>
    <property type="project" value="UniProtKB-KW"/>
</dbReference>
<evidence type="ECO:0000313" key="2">
    <source>
        <dbReference type="Proteomes" id="UP000254762"/>
    </source>
</evidence>
<evidence type="ECO:0000313" key="1">
    <source>
        <dbReference type="EMBL" id="SUG32432.1"/>
    </source>
</evidence>
<name>A0A379SS66_SALER</name>
<dbReference type="EMBL" id="UGXD01000002">
    <property type="protein sequence ID" value="SUG32432.1"/>
    <property type="molecule type" value="Genomic_DNA"/>
</dbReference>
<keyword evidence="1" id="KW-0378">Hydrolase</keyword>
<proteinExistence type="predicted"/>
<dbReference type="Proteomes" id="UP000254762">
    <property type="component" value="Unassembled WGS sequence"/>
</dbReference>
<organism evidence="1 2">
    <name type="scientific">Salmonella enterica subsp. arizonae</name>
    <dbReference type="NCBI Taxonomy" id="59203"/>
    <lineage>
        <taxon>Bacteria</taxon>
        <taxon>Pseudomonadati</taxon>
        <taxon>Pseudomonadota</taxon>
        <taxon>Gammaproteobacteria</taxon>
        <taxon>Enterobacterales</taxon>
        <taxon>Enterobacteriaceae</taxon>
        <taxon>Salmonella</taxon>
    </lineage>
</organism>
<gene>
    <name evidence="1" type="ORF">NCTC7304_01863</name>
</gene>
<protein>
    <submittedName>
        <fullName evidence="1">Hydrolase</fullName>
    </submittedName>
</protein>
<dbReference type="AlphaFoldDB" id="A0A379SS66"/>
<dbReference type="InterPro" id="IPR023214">
    <property type="entry name" value="HAD_sf"/>
</dbReference>